<evidence type="ECO:0000313" key="1">
    <source>
        <dbReference type="EMBL" id="ACL59816.1"/>
    </source>
</evidence>
<dbReference type="OrthoDB" id="7269965at2"/>
<dbReference type="Gene3D" id="1.10.287.500">
    <property type="entry name" value="Helix hairpin bin"/>
    <property type="match status" value="1"/>
</dbReference>
<evidence type="ECO:0008006" key="3">
    <source>
        <dbReference type="Google" id="ProtNLM"/>
    </source>
</evidence>
<dbReference type="eggNOG" id="COG3143">
    <property type="taxonomic scope" value="Bacteria"/>
</dbReference>
<dbReference type="HOGENOM" id="CLU_053644_0_0_5"/>
<keyword evidence="2" id="KW-1185">Reference proteome</keyword>
<name>B8IHC4_METNO</name>
<evidence type="ECO:0000313" key="2">
    <source>
        <dbReference type="Proteomes" id="UP000008207"/>
    </source>
</evidence>
<dbReference type="EMBL" id="CP001349">
    <property type="protein sequence ID" value="ACL59816.1"/>
    <property type="molecule type" value="Genomic_DNA"/>
</dbReference>
<accession>B8IHC4</accession>
<sequence>MAGFSSLPTAGAEEYDAIEAALMETARGRWFLAEFARRNRGDDTERLLAAIARLEATVTAEREAPELDRMRVDLVEMVKAISRTKAEIAAIQSPDHDQSRLEAASEALDAIVRTTERATSDILEAAEEVQEVAWTLREGGADPRVCDTLDHKATQIYTACSFQDLTAQRTSHIVHTLRYLEQRLTAMIEIWGADADAVAPAPEPVSLAIDLAQSDVDEMIATAAIPPIPATPRRSLVDSMLPGDDIAFVPSPPPIPAPAKPAEPDIWEGEIVALGTVFSEIDALSVQEKITRFS</sequence>
<dbReference type="RefSeq" id="WP_015931445.1">
    <property type="nucleotide sequence ID" value="NC_011894.1"/>
</dbReference>
<dbReference type="STRING" id="460265.Mnod_4959"/>
<proteinExistence type="predicted"/>
<dbReference type="KEGG" id="mno:Mnod_4959"/>
<gene>
    <name evidence="1" type="ordered locus">Mnod_4959</name>
</gene>
<reference evidence="1 2" key="1">
    <citation type="submission" date="2009-01" db="EMBL/GenBank/DDBJ databases">
        <title>Complete sequence of chromosome of Methylobacterium nodulans ORS 2060.</title>
        <authorList>
            <consortium name="US DOE Joint Genome Institute"/>
            <person name="Lucas S."/>
            <person name="Copeland A."/>
            <person name="Lapidus A."/>
            <person name="Glavina del Rio T."/>
            <person name="Dalin E."/>
            <person name="Tice H."/>
            <person name="Bruce D."/>
            <person name="Goodwin L."/>
            <person name="Pitluck S."/>
            <person name="Sims D."/>
            <person name="Brettin T."/>
            <person name="Detter J.C."/>
            <person name="Han C."/>
            <person name="Larimer F."/>
            <person name="Land M."/>
            <person name="Hauser L."/>
            <person name="Kyrpides N."/>
            <person name="Ivanova N."/>
            <person name="Marx C.J."/>
            <person name="Richardson P."/>
        </authorList>
    </citation>
    <scope>NUCLEOTIDE SEQUENCE [LARGE SCALE GENOMIC DNA]</scope>
    <source>
        <strain evidence="2">LMG 21967 / CNCM I-2342 / ORS 2060</strain>
    </source>
</reference>
<dbReference type="SUPFAM" id="SSF75708">
    <property type="entry name" value="Chemotaxis phosphatase CheZ"/>
    <property type="match status" value="1"/>
</dbReference>
<dbReference type="Proteomes" id="UP000008207">
    <property type="component" value="Chromosome"/>
</dbReference>
<protein>
    <recommendedName>
        <fullName evidence="3">Chemotaxis protein CheZ</fullName>
    </recommendedName>
</protein>
<organism evidence="1 2">
    <name type="scientific">Methylobacterium nodulans (strain LMG 21967 / CNCM I-2342 / ORS 2060)</name>
    <dbReference type="NCBI Taxonomy" id="460265"/>
    <lineage>
        <taxon>Bacteria</taxon>
        <taxon>Pseudomonadati</taxon>
        <taxon>Pseudomonadota</taxon>
        <taxon>Alphaproteobacteria</taxon>
        <taxon>Hyphomicrobiales</taxon>
        <taxon>Methylobacteriaceae</taxon>
        <taxon>Methylobacterium</taxon>
    </lineage>
</organism>
<dbReference type="AlphaFoldDB" id="B8IHC4"/>